<dbReference type="Pfam" id="PF13589">
    <property type="entry name" value="HATPase_c_3"/>
    <property type="match status" value="1"/>
</dbReference>
<evidence type="ECO:0000313" key="2">
    <source>
        <dbReference type="Proteomes" id="UP000779900"/>
    </source>
</evidence>
<protein>
    <recommendedName>
        <fullName evidence="3">ATP-binding protein</fullName>
    </recommendedName>
</protein>
<comment type="caution">
    <text evidence="1">The sequence shown here is derived from an EMBL/GenBank/DDBJ whole genome shotgun (WGS) entry which is preliminary data.</text>
</comment>
<proteinExistence type="predicted"/>
<dbReference type="AlphaFoldDB" id="A0A937XH01"/>
<sequence length="375" mass="41861">MLKVTIQDNCGGIDLEYARTEAFNFGHSEGHTPENLGVYGVGLKRAVFKIGRRFTIESKTMQGGFVCSVDVDDWLAKDGLLEDWRFPLKETGPAPFASAAGTKIEITNLNDEVVHRINDPTFASELCRRIGRTFVFFLNQHVRIRVGGSDIPPFDIPIGKPKQGSATYERIDERGVTVRLFVTLARPNAAGRYEPDAAGWYVVCNGRCVLTADKSDTSGWGVTAMPPFHPQYNPFLGFVFFDSEDPYKLPWTTTKHSLNRESTIYQLVKGRMTTSAQPVLAFIRRKYKLDSDGISAEAEASKDVASATFKDLSVRQSVFRASVVKAKPKTTVKIQYDAEITDVDKIRKHLGRSALAAWAIGKHTFDYFMKQEGLK</sequence>
<organism evidence="1 2">
    <name type="scientific">candidate division WOR-3 bacterium</name>
    <dbReference type="NCBI Taxonomy" id="2052148"/>
    <lineage>
        <taxon>Bacteria</taxon>
        <taxon>Bacteria division WOR-3</taxon>
    </lineage>
</organism>
<gene>
    <name evidence="1" type="ORF">FJY68_13960</name>
</gene>
<accession>A0A937XH01</accession>
<evidence type="ECO:0000313" key="1">
    <source>
        <dbReference type="EMBL" id="MBM3332927.1"/>
    </source>
</evidence>
<dbReference type="Proteomes" id="UP000779900">
    <property type="component" value="Unassembled WGS sequence"/>
</dbReference>
<name>A0A937XH01_UNCW3</name>
<reference evidence="1" key="1">
    <citation type="submission" date="2019-03" db="EMBL/GenBank/DDBJ databases">
        <title>Lake Tanganyika Metagenome-Assembled Genomes (MAGs).</title>
        <authorList>
            <person name="Tran P."/>
        </authorList>
    </citation>
    <scope>NUCLEOTIDE SEQUENCE</scope>
    <source>
        <strain evidence="1">K_DeepCast_150m_m2_040</strain>
    </source>
</reference>
<evidence type="ECO:0008006" key="3">
    <source>
        <dbReference type="Google" id="ProtNLM"/>
    </source>
</evidence>
<dbReference type="EMBL" id="VGIR01000176">
    <property type="protein sequence ID" value="MBM3332927.1"/>
    <property type="molecule type" value="Genomic_DNA"/>
</dbReference>